<keyword evidence="8 9" id="KW-0119">Carbohydrate metabolism</keyword>
<feature type="binding site" evidence="9">
    <location>
        <begin position="7"/>
        <end position="9"/>
    </location>
    <ligand>
        <name>substrate</name>
    </ligand>
</feature>
<gene>
    <name evidence="9" type="primary">rbsK</name>
    <name evidence="11" type="ORF">GCM10022263_37390</name>
</gene>
<keyword evidence="2 9" id="KW-0479">Metal-binding</keyword>
<dbReference type="Proteomes" id="UP001500301">
    <property type="component" value="Unassembled WGS sequence"/>
</dbReference>
<reference evidence="12" key="1">
    <citation type="journal article" date="2019" name="Int. J. Syst. Evol. Microbiol.">
        <title>The Global Catalogue of Microorganisms (GCM) 10K type strain sequencing project: providing services to taxonomists for standard genome sequencing and annotation.</title>
        <authorList>
            <consortium name="The Broad Institute Genomics Platform"/>
            <consortium name="The Broad Institute Genome Sequencing Center for Infectious Disease"/>
            <person name="Wu L."/>
            <person name="Ma J."/>
        </authorList>
    </citation>
    <scope>NUCLEOTIDE SEQUENCE [LARGE SCALE GENOMIC DNA]</scope>
    <source>
        <strain evidence="12">JCM 17460</strain>
    </source>
</reference>
<evidence type="ECO:0000256" key="9">
    <source>
        <dbReference type="HAMAP-Rule" id="MF_01987"/>
    </source>
</evidence>
<name>A0ABP6W6R9_9ACTN</name>
<evidence type="ECO:0000313" key="12">
    <source>
        <dbReference type="Proteomes" id="UP001500301"/>
    </source>
</evidence>
<feature type="binding site" evidence="9">
    <location>
        <position position="142"/>
    </location>
    <ligand>
        <name>substrate</name>
    </ligand>
</feature>
<keyword evidence="5 9" id="KW-0067">ATP-binding</keyword>
<evidence type="ECO:0000256" key="4">
    <source>
        <dbReference type="ARBA" id="ARBA00022777"/>
    </source>
</evidence>
<dbReference type="Gene3D" id="3.40.1190.20">
    <property type="match status" value="1"/>
</dbReference>
<dbReference type="EC" id="2.7.1.15" evidence="9"/>
<feature type="binding site" evidence="9">
    <location>
        <begin position="35"/>
        <end position="39"/>
    </location>
    <ligand>
        <name>substrate</name>
    </ligand>
</feature>
<feature type="domain" description="Carbohydrate kinase PfkB" evidence="10">
    <location>
        <begin position="1"/>
        <end position="294"/>
    </location>
</feature>
<comment type="subunit">
    <text evidence="9">Homodimer.</text>
</comment>
<feature type="active site" description="Proton acceptor" evidence="9">
    <location>
        <position position="257"/>
    </location>
</feature>
<feature type="binding site" evidence="9">
    <location>
        <begin position="223"/>
        <end position="228"/>
    </location>
    <ligand>
        <name>ATP</name>
        <dbReference type="ChEBI" id="CHEBI:30616"/>
    </ligand>
</feature>
<evidence type="ECO:0000256" key="7">
    <source>
        <dbReference type="ARBA" id="ARBA00022958"/>
    </source>
</evidence>
<comment type="pathway">
    <text evidence="9">Carbohydrate metabolism; D-ribose degradation; D-ribose 5-phosphate from beta-D-ribopyranose: step 2/2.</text>
</comment>
<comment type="subcellular location">
    <subcellularLocation>
        <location evidence="9">Cytoplasm</location>
    </subcellularLocation>
</comment>
<keyword evidence="3 9" id="KW-0547">Nucleotide-binding</keyword>
<comment type="activity regulation">
    <text evidence="9">Activated by a monovalent cation that binds near, but not in, the active site. The most likely occupant of the site in vivo is potassium. Ion binding induces a conformational change that may alter substrate affinity.</text>
</comment>
<dbReference type="InterPro" id="IPR011877">
    <property type="entry name" value="Ribokinase"/>
</dbReference>
<feature type="binding site" evidence="9">
    <location>
        <position position="290"/>
    </location>
    <ligand>
        <name>K(+)</name>
        <dbReference type="ChEBI" id="CHEBI:29103"/>
    </ligand>
</feature>
<keyword evidence="6 9" id="KW-0460">Magnesium</keyword>
<keyword evidence="9" id="KW-0963">Cytoplasm</keyword>
<dbReference type="SUPFAM" id="SSF53613">
    <property type="entry name" value="Ribokinase-like"/>
    <property type="match status" value="1"/>
</dbReference>
<dbReference type="Pfam" id="PF00294">
    <property type="entry name" value="PfkB"/>
    <property type="match status" value="1"/>
</dbReference>
<comment type="cofactor">
    <cofactor evidence="9">
        <name>Mg(2+)</name>
        <dbReference type="ChEBI" id="CHEBI:18420"/>
    </cofactor>
    <text evidence="9">Requires a divalent cation, most likely magnesium in vivo, as an electrophilic catalyst to aid phosphoryl group transfer. It is the chelate of the metal and the nucleotide that is the actual substrate.</text>
</comment>
<comment type="similarity">
    <text evidence="9">Belongs to the carbohydrate kinase PfkB family. Ribokinase subfamily.</text>
</comment>
<evidence type="ECO:0000256" key="1">
    <source>
        <dbReference type="ARBA" id="ARBA00022679"/>
    </source>
</evidence>
<accession>A0ABP6W6R9</accession>
<feature type="binding site" evidence="9">
    <location>
        <position position="251"/>
    </location>
    <ligand>
        <name>K(+)</name>
        <dbReference type="ChEBI" id="CHEBI:29103"/>
    </ligand>
</feature>
<feature type="binding site" evidence="9">
    <location>
        <position position="186"/>
    </location>
    <ligand>
        <name>ATP</name>
        <dbReference type="ChEBI" id="CHEBI:30616"/>
    </ligand>
</feature>
<comment type="caution">
    <text evidence="9">Lacks conserved residue(s) required for the propagation of feature annotation.</text>
</comment>
<dbReference type="InterPro" id="IPR011611">
    <property type="entry name" value="PfkB_dom"/>
</dbReference>
<feature type="binding site" evidence="9">
    <location>
        <position position="287"/>
    </location>
    <ligand>
        <name>K(+)</name>
        <dbReference type="ChEBI" id="CHEBI:29103"/>
    </ligand>
</feature>
<comment type="catalytic activity">
    <reaction evidence="9">
        <text>D-ribose + ATP = D-ribose 5-phosphate + ADP + H(+)</text>
        <dbReference type="Rhea" id="RHEA:13697"/>
        <dbReference type="ChEBI" id="CHEBI:15378"/>
        <dbReference type="ChEBI" id="CHEBI:30616"/>
        <dbReference type="ChEBI" id="CHEBI:47013"/>
        <dbReference type="ChEBI" id="CHEBI:78346"/>
        <dbReference type="ChEBI" id="CHEBI:456216"/>
        <dbReference type="EC" id="2.7.1.15"/>
    </reaction>
</comment>
<evidence type="ECO:0000313" key="11">
    <source>
        <dbReference type="EMBL" id="GAA3546794.1"/>
    </source>
</evidence>
<dbReference type="HAMAP" id="MF_01987">
    <property type="entry name" value="Ribokinase"/>
    <property type="match status" value="1"/>
</dbReference>
<evidence type="ECO:0000256" key="5">
    <source>
        <dbReference type="ARBA" id="ARBA00022840"/>
    </source>
</evidence>
<keyword evidence="7 9" id="KW-0630">Potassium</keyword>
<keyword evidence="1 9" id="KW-0808">Transferase</keyword>
<sequence length="294" mass="29253">MVVGSVNVDDTMYVDVLPRPGQTVLARAARQGIGGKGANQAVAARRAGATTYLLGAVGDDGAGEDCRCALDALGVDTTYLVPVSGQVTGRAGVMVAADGENAIVVAPGANLHVPSDLLDARLVGLLSDAGAADAIVLLSQGELDPVTLGLTAVAARRSGVPWVLNLGPVADVGAELLGQAAVLVVNEEELRDLADRHDVGSGPAATLAPRVRDALSCPALVVTLGARGSLIVTSRSEPRTVPALAVEKVVDTTGAGDAYVGTLAAWLAAGASLYDAAVRATAAGAAAVTRTGAQ</sequence>
<feature type="binding site" evidence="9">
    <location>
        <position position="292"/>
    </location>
    <ligand>
        <name>K(+)</name>
        <dbReference type="ChEBI" id="CHEBI:29103"/>
    </ligand>
</feature>
<dbReference type="EMBL" id="BAABBB010000021">
    <property type="protein sequence ID" value="GAA3546794.1"/>
    <property type="molecule type" value="Genomic_DNA"/>
</dbReference>
<feature type="binding site" evidence="9">
    <location>
        <position position="253"/>
    </location>
    <ligand>
        <name>K(+)</name>
        <dbReference type="ChEBI" id="CHEBI:29103"/>
    </ligand>
</feature>
<evidence type="ECO:0000256" key="6">
    <source>
        <dbReference type="ARBA" id="ARBA00022842"/>
    </source>
</evidence>
<evidence type="ECO:0000256" key="2">
    <source>
        <dbReference type="ARBA" id="ARBA00022723"/>
    </source>
</evidence>
<dbReference type="PANTHER" id="PTHR10584">
    <property type="entry name" value="SUGAR KINASE"/>
    <property type="match status" value="1"/>
</dbReference>
<keyword evidence="12" id="KW-1185">Reference proteome</keyword>
<dbReference type="PRINTS" id="PR00990">
    <property type="entry name" value="RIBOKINASE"/>
</dbReference>
<evidence type="ECO:0000256" key="8">
    <source>
        <dbReference type="ARBA" id="ARBA00023277"/>
    </source>
</evidence>
<evidence type="ECO:0000259" key="10">
    <source>
        <dbReference type="Pfam" id="PF00294"/>
    </source>
</evidence>
<dbReference type="CDD" id="cd01174">
    <property type="entry name" value="ribokinase"/>
    <property type="match status" value="1"/>
</dbReference>
<comment type="function">
    <text evidence="9">Catalyzes the phosphorylation of ribose at O-5 in a reaction requiring ATP and magnesium. The resulting D-ribose-5-phosphate can then be used either for sythesis of nucleotides, histidine, and tryptophan, or as a component of the pentose phosphate pathway.</text>
</comment>
<protein>
    <recommendedName>
        <fullName evidence="9">Ribokinase</fullName>
        <shortName evidence="9">RK</shortName>
        <ecNumber evidence="9">2.7.1.15</ecNumber>
    </recommendedName>
</protein>
<keyword evidence="4 9" id="KW-0418">Kinase</keyword>
<organism evidence="11 12">
    <name type="scientific">Nocardioides daeguensis</name>
    <dbReference type="NCBI Taxonomy" id="908359"/>
    <lineage>
        <taxon>Bacteria</taxon>
        <taxon>Bacillati</taxon>
        <taxon>Actinomycetota</taxon>
        <taxon>Actinomycetes</taxon>
        <taxon>Propionibacteriales</taxon>
        <taxon>Nocardioidaceae</taxon>
        <taxon>Nocardioides</taxon>
    </lineage>
</organism>
<feature type="binding site" evidence="9">
    <location>
        <begin position="256"/>
        <end position="257"/>
    </location>
    <ligand>
        <name>ATP</name>
        <dbReference type="ChEBI" id="CHEBI:30616"/>
    </ligand>
</feature>
<dbReference type="InterPro" id="IPR002139">
    <property type="entry name" value="Ribo/fructo_kinase"/>
</dbReference>
<feature type="binding site" evidence="9">
    <location>
        <position position="257"/>
    </location>
    <ligand>
        <name>substrate</name>
    </ligand>
</feature>
<dbReference type="PANTHER" id="PTHR10584:SF166">
    <property type="entry name" value="RIBOKINASE"/>
    <property type="match status" value="1"/>
</dbReference>
<evidence type="ECO:0000256" key="3">
    <source>
        <dbReference type="ARBA" id="ARBA00022741"/>
    </source>
</evidence>
<dbReference type="InterPro" id="IPR029056">
    <property type="entry name" value="Ribokinase-like"/>
</dbReference>
<proteinExistence type="inferred from homology"/>
<comment type="caution">
    <text evidence="11">The sequence shown here is derived from an EMBL/GenBank/DDBJ whole genome shotgun (WGS) entry which is preliminary data.</text>
</comment>